<reference evidence="1" key="1">
    <citation type="submission" date="2019-03" db="EMBL/GenBank/DDBJ databases">
        <title>WGS assembly of Setaria viridis.</title>
        <authorList>
            <person name="Huang P."/>
            <person name="Jenkins J."/>
            <person name="Grimwood J."/>
            <person name="Barry K."/>
            <person name="Healey A."/>
            <person name="Mamidi S."/>
            <person name="Sreedasyam A."/>
            <person name="Shu S."/>
            <person name="Feldman M."/>
            <person name="Wu J."/>
            <person name="Yu Y."/>
            <person name="Chen C."/>
            <person name="Johnson J."/>
            <person name="Rokhsar D."/>
            <person name="Baxter I."/>
            <person name="Schmutz J."/>
            <person name="Brutnell T."/>
            <person name="Kellogg E."/>
        </authorList>
    </citation>
    <scope>NUCLEOTIDE SEQUENCE [LARGE SCALE GENOMIC DNA]</scope>
</reference>
<evidence type="ECO:0000313" key="1">
    <source>
        <dbReference type="EMBL" id="TKW21721.1"/>
    </source>
</evidence>
<dbReference type="Gramene" id="TKW21721">
    <property type="protein sequence ID" value="TKW21721"/>
    <property type="gene ID" value="SEVIR_4G139200v2"/>
</dbReference>
<sequence length="98" mass="11194">MVSSIRFDICFNQGYHLTCIYRCLTKRMTLQAHPISAVYFPSRCDISYSGSMDSLISHHTLLIRYSVIGGRRSMLILETSMVECATHFRCLDVVVTPQ</sequence>
<organism evidence="1 2">
    <name type="scientific">Setaria viridis</name>
    <name type="common">Green bristlegrass</name>
    <name type="synonym">Setaria italica subsp. viridis</name>
    <dbReference type="NCBI Taxonomy" id="4556"/>
    <lineage>
        <taxon>Eukaryota</taxon>
        <taxon>Viridiplantae</taxon>
        <taxon>Streptophyta</taxon>
        <taxon>Embryophyta</taxon>
        <taxon>Tracheophyta</taxon>
        <taxon>Spermatophyta</taxon>
        <taxon>Magnoliopsida</taxon>
        <taxon>Liliopsida</taxon>
        <taxon>Poales</taxon>
        <taxon>Poaceae</taxon>
        <taxon>PACMAD clade</taxon>
        <taxon>Panicoideae</taxon>
        <taxon>Panicodae</taxon>
        <taxon>Paniceae</taxon>
        <taxon>Cenchrinae</taxon>
        <taxon>Setaria</taxon>
    </lineage>
</organism>
<proteinExistence type="predicted"/>
<dbReference type="Proteomes" id="UP000298652">
    <property type="component" value="Chromosome 4"/>
</dbReference>
<dbReference type="EMBL" id="CM016555">
    <property type="protein sequence ID" value="TKW21721.1"/>
    <property type="molecule type" value="Genomic_DNA"/>
</dbReference>
<protein>
    <submittedName>
        <fullName evidence="1">Uncharacterized protein</fullName>
    </submittedName>
</protein>
<dbReference type="AlphaFoldDB" id="A0A4U6UYA9"/>
<name>A0A4U6UYA9_SETVI</name>
<keyword evidence="2" id="KW-1185">Reference proteome</keyword>
<evidence type="ECO:0000313" key="2">
    <source>
        <dbReference type="Proteomes" id="UP000298652"/>
    </source>
</evidence>
<accession>A0A4U6UYA9</accession>
<gene>
    <name evidence="1" type="ORF">SEVIR_4G139200v2</name>
</gene>